<dbReference type="InterPro" id="IPR010530">
    <property type="entry name" value="B12D"/>
</dbReference>
<dbReference type="KEGG" id="lgi:LOTGIDRAFT_232408"/>
<dbReference type="OMA" id="PWNKMSP"/>
<keyword evidence="1" id="KW-0812">Transmembrane</keyword>
<evidence type="ECO:0000256" key="1">
    <source>
        <dbReference type="SAM" id="Phobius"/>
    </source>
</evidence>
<organism evidence="2 3">
    <name type="scientific">Lottia gigantea</name>
    <name type="common">Giant owl limpet</name>
    <dbReference type="NCBI Taxonomy" id="225164"/>
    <lineage>
        <taxon>Eukaryota</taxon>
        <taxon>Metazoa</taxon>
        <taxon>Spiralia</taxon>
        <taxon>Lophotrochozoa</taxon>
        <taxon>Mollusca</taxon>
        <taxon>Gastropoda</taxon>
        <taxon>Patellogastropoda</taxon>
        <taxon>Lottioidea</taxon>
        <taxon>Lottiidae</taxon>
        <taxon>Lottia</taxon>
    </lineage>
</organism>
<reference evidence="2 3" key="1">
    <citation type="journal article" date="2013" name="Nature">
        <title>Insights into bilaterian evolution from three spiralian genomes.</title>
        <authorList>
            <person name="Simakov O."/>
            <person name="Marletaz F."/>
            <person name="Cho S.J."/>
            <person name="Edsinger-Gonzales E."/>
            <person name="Havlak P."/>
            <person name="Hellsten U."/>
            <person name="Kuo D.H."/>
            <person name="Larsson T."/>
            <person name="Lv J."/>
            <person name="Arendt D."/>
            <person name="Savage R."/>
            <person name="Osoegawa K."/>
            <person name="de Jong P."/>
            <person name="Grimwood J."/>
            <person name="Chapman J.A."/>
            <person name="Shapiro H."/>
            <person name="Aerts A."/>
            <person name="Otillar R.P."/>
            <person name="Terry A.Y."/>
            <person name="Boore J.L."/>
            <person name="Grigoriev I.V."/>
            <person name="Lindberg D.R."/>
            <person name="Seaver E.C."/>
            <person name="Weisblat D.A."/>
            <person name="Putnam N.H."/>
            <person name="Rokhsar D.S."/>
        </authorList>
    </citation>
    <scope>NUCLEOTIDE SEQUENCE [LARGE SCALE GENOMIC DNA]</scope>
</reference>
<name>V4BYC8_LOTGI</name>
<evidence type="ECO:0000313" key="3">
    <source>
        <dbReference type="Proteomes" id="UP000030746"/>
    </source>
</evidence>
<sequence length="119" mass="14524">MSKDKKMLGLHNVPETPLHHPGHNDFKDTFRWKMLKHHYPLIPLYGATIVGCVFAAWYTWRLTYYCPDSWVKKNRDPWMSTDQKYQYKFFSPTVDYKNQRFSPNRPNIEQMCEEEYRKK</sequence>
<dbReference type="Proteomes" id="UP000030746">
    <property type="component" value="Unassembled WGS sequence"/>
</dbReference>
<feature type="transmembrane region" description="Helical" evidence="1">
    <location>
        <begin position="41"/>
        <end position="60"/>
    </location>
</feature>
<dbReference type="PANTHER" id="PTHR14256">
    <property type="entry name" value="NADH-UBIQUINONE OXIDOREDUCTASE MLRQ SUBUNIT"/>
    <property type="match status" value="1"/>
</dbReference>
<dbReference type="Pfam" id="PF06522">
    <property type="entry name" value="B12D"/>
    <property type="match status" value="1"/>
</dbReference>
<evidence type="ECO:0000313" key="2">
    <source>
        <dbReference type="EMBL" id="ESO94134.1"/>
    </source>
</evidence>
<accession>V4BYC8</accession>
<proteinExistence type="predicted"/>
<dbReference type="CTD" id="20248908"/>
<dbReference type="AlphaFoldDB" id="V4BYC8"/>
<dbReference type="RefSeq" id="XP_009054983.1">
    <property type="nucleotide sequence ID" value="XM_009056735.1"/>
</dbReference>
<dbReference type="HOGENOM" id="CLU_2064107_0_0_1"/>
<dbReference type="GeneID" id="20248908"/>
<keyword evidence="3" id="KW-1185">Reference proteome</keyword>
<dbReference type="PANTHER" id="PTHR14256:SF1">
    <property type="entry name" value="GEO09626P1"/>
    <property type="match status" value="1"/>
</dbReference>
<keyword evidence="1" id="KW-0472">Membrane</keyword>
<dbReference type="EMBL" id="KB201847">
    <property type="protein sequence ID" value="ESO94134.1"/>
    <property type="molecule type" value="Genomic_DNA"/>
</dbReference>
<protein>
    <submittedName>
        <fullName evidence="2">Uncharacterized protein</fullName>
    </submittedName>
</protein>
<gene>
    <name evidence="2" type="ORF">LOTGIDRAFT_232408</name>
</gene>
<keyword evidence="1" id="KW-1133">Transmembrane helix</keyword>
<dbReference type="OrthoDB" id="5511684at2759"/>